<gene>
    <name evidence="11" type="ORF">HHL09_03480</name>
</gene>
<dbReference type="Pfam" id="PF01063">
    <property type="entry name" value="Aminotran_4"/>
    <property type="match status" value="1"/>
</dbReference>
<dbReference type="PANTHER" id="PTHR42743">
    <property type="entry name" value="AMINO-ACID AMINOTRANSFERASE"/>
    <property type="match status" value="1"/>
</dbReference>
<evidence type="ECO:0000256" key="3">
    <source>
        <dbReference type="ARBA" id="ARBA00004931"/>
    </source>
</evidence>
<comment type="pathway">
    <text evidence="2">Amino-acid biosynthesis; L-isoleucine biosynthesis; L-isoleucine from 2-oxobutanoate: step 4/4.</text>
</comment>
<evidence type="ECO:0000256" key="6">
    <source>
        <dbReference type="ARBA" id="ARBA00013053"/>
    </source>
</evidence>
<evidence type="ECO:0000256" key="1">
    <source>
        <dbReference type="ARBA" id="ARBA00001933"/>
    </source>
</evidence>
<dbReference type="GO" id="GO:0005829">
    <property type="term" value="C:cytosol"/>
    <property type="evidence" value="ECO:0007669"/>
    <property type="project" value="TreeGrafter"/>
</dbReference>
<dbReference type="KEGG" id="luo:HHL09_03480"/>
<dbReference type="AlphaFoldDB" id="A0A858RDK8"/>
<dbReference type="InterPro" id="IPR043132">
    <property type="entry name" value="BCAT-like_C"/>
</dbReference>
<evidence type="ECO:0000256" key="4">
    <source>
        <dbReference type="ARBA" id="ARBA00005072"/>
    </source>
</evidence>
<comment type="cofactor">
    <cofactor evidence="1">
        <name>pyridoxal 5'-phosphate</name>
        <dbReference type="ChEBI" id="CHEBI:597326"/>
    </cofactor>
</comment>
<evidence type="ECO:0000256" key="2">
    <source>
        <dbReference type="ARBA" id="ARBA00004824"/>
    </source>
</evidence>
<comment type="similarity">
    <text evidence="5">Belongs to the class-IV pyridoxal-phosphate-dependent aminotransferase family.</text>
</comment>
<organism evidence="11 12">
    <name type="scientific">Luteolibacter luteus</name>
    <dbReference type="NCBI Taxonomy" id="2728835"/>
    <lineage>
        <taxon>Bacteria</taxon>
        <taxon>Pseudomonadati</taxon>
        <taxon>Verrucomicrobiota</taxon>
        <taxon>Verrucomicrobiia</taxon>
        <taxon>Verrucomicrobiales</taxon>
        <taxon>Verrucomicrobiaceae</taxon>
        <taxon>Luteolibacter</taxon>
    </lineage>
</organism>
<dbReference type="Gene3D" id="3.30.470.10">
    <property type="match status" value="1"/>
</dbReference>
<keyword evidence="12" id="KW-1185">Reference proteome</keyword>
<dbReference type="SUPFAM" id="SSF56752">
    <property type="entry name" value="D-aminoacid aminotransferase-like PLP-dependent enzymes"/>
    <property type="match status" value="1"/>
</dbReference>
<protein>
    <recommendedName>
        <fullName evidence="6">branched-chain-amino-acid transaminase</fullName>
        <ecNumber evidence="6">2.6.1.42</ecNumber>
    </recommendedName>
</protein>
<dbReference type="FunFam" id="3.20.10.10:FF:000002">
    <property type="entry name" value="D-alanine aminotransferase"/>
    <property type="match status" value="1"/>
</dbReference>
<dbReference type="Gene3D" id="3.20.10.10">
    <property type="entry name" value="D-amino Acid Aminotransferase, subunit A, domain 2"/>
    <property type="match status" value="1"/>
</dbReference>
<dbReference type="GO" id="GO:0008652">
    <property type="term" value="P:amino acid biosynthetic process"/>
    <property type="evidence" value="ECO:0007669"/>
    <property type="project" value="UniProtKB-ARBA"/>
</dbReference>
<sequence length="271" mass="29281">MSWIWCNGEYLDGPLTVSPRDRGFTHGLGIFETLLAVNGRPAVLEMHLERMRAGAERFGWSGQDLGTVRIAEAISGLLKRQALDQGRARVRIALSAGEGDLSDLKQGWNSLVWITASAAPEPPQSVMLATAAFPRNEASPLAGIKCASYAENLVALDEARRKGVDEMLFYNTKAELCEGTTSNVFLVMQGKVYTPPLSSGCLPGTMRALVIAKCRELGIEVAEEVLTAAHVGAADEVFITSATRGVVVVRQIDHVAYHTSSDLTERIRVAL</sequence>
<dbReference type="Proteomes" id="UP000501812">
    <property type="component" value="Chromosome"/>
</dbReference>
<dbReference type="InterPro" id="IPR036038">
    <property type="entry name" value="Aminotransferase-like"/>
</dbReference>
<evidence type="ECO:0000256" key="8">
    <source>
        <dbReference type="ARBA" id="ARBA00048212"/>
    </source>
</evidence>
<comment type="catalytic activity">
    <reaction evidence="10">
        <text>L-leucine + 2-oxoglutarate = 4-methyl-2-oxopentanoate + L-glutamate</text>
        <dbReference type="Rhea" id="RHEA:18321"/>
        <dbReference type="ChEBI" id="CHEBI:16810"/>
        <dbReference type="ChEBI" id="CHEBI:17865"/>
        <dbReference type="ChEBI" id="CHEBI:29985"/>
        <dbReference type="ChEBI" id="CHEBI:57427"/>
        <dbReference type="EC" id="2.6.1.42"/>
    </reaction>
</comment>
<comment type="pathway">
    <text evidence="4">Amino-acid biosynthesis; L-leucine biosynthesis; L-leucine from 3-methyl-2-oxobutanoate: step 4/4.</text>
</comment>
<evidence type="ECO:0000313" key="11">
    <source>
        <dbReference type="EMBL" id="QJE94877.1"/>
    </source>
</evidence>
<evidence type="ECO:0000256" key="9">
    <source>
        <dbReference type="ARBA" id="ARBA00048798"/>
    </source>
</evidence>
<dbReference type="InterPro" id="IPR050571">
    <property type="entry name" value="Class-IV_PLP-Dep_Aminotrnsfr"/>
</dbReference>
<dbReference type="EC" id="2.6.1.42" evidence="6"/>
<comment type="catalytic activity">
    <reaction evidence="9">
        <text>L-isoleucine + 2-oxoglutarate = (S)-3-methyl-2-oxopentanoate + L-glutamate</text>
        <dbReference type="Rhea" id="RHEA:24801"/>
        <dbReference type="ChEBI" id="CHEBI:16810"/>
        <dbReference type="ChEBI" id="CHEBI:29985"/>
        <dbReference type="ChEBI" id="CHEBI:35146"/>
        <dbReference type="ChEBI" id="CHEBI:58045"/>
        <dbReference type="EC" id="2.6.1.42"/>
    </reaction>
</comment>
<dbReference type="EMBL" id="CP051774">
    <property type="protein sequence ID" value="QJE94877.1"/>
    <property type="molecule type" value="Genomic_DNA"/>
</dbReference>
<evidence type="ECO:0000256" key="5">
    <source>
        <dbReference type="ARBA" id="ARBA00009320"/>
    </source>
</evidence>
<evidence type="ECO:0000256" key="10">
    <source>
        <dbReference type="ARBA" id="ARBA00049229"/>
    </source>
</evidence>
<keyword evidence="11" id="KW-0032">Aminotransferase</keyword>
<name>A0A858RDK8_9BACT</name>
<accession>A0A858RDK8</accession>
<dbReference type="GO" id="GO:0046394">
    <property type="term" value="P:carboxylic acid biosynthetic process"/>
    <property type="evidence" value="ECO:0007669"/>
    <property type="project" value="UniProtKB-ARBA"/>
</dbReference>
<keyword evidence="11" id="KW-0808">Transferase</keyword>
<dbReference type="CDD" id="cd00449">
    <property type="entry name" value="PLPDE_IV"/>
    <property type="match status" value="1"/>
</dbReference>
<comment type="pathway">
    <text evidence="3">Amino-acid biosynthesis; L-valine biosynthesis; L-valine from pyruvate: step 4/4.</text>
</comment>
<proteinExistence type="inferred from homology"/>
<evidence type="ECO:0000256" key="7">
    <source>
        <dbReference type="ARBA" id="ARBA00022898"/>
    </source>
</evidence>
<dbReference type="GO" id="GO:0004084">
    <property type="term" value="F:branched-chain-amino-acid transaminase activity"/>
    <property type="evidence" value="ECO:0007669"/>
    <property type="project" value="UniProtKB-EC"/>
</dbReference>
<keyword evidence="7" id="KW-0663">Pyridoxal phosphate</keyword>
<dbReference type="RefSeq" id="WP_169453098.1">
    <property type="nucleotide sequence ID" value="NZ_CP051774.1"/>
</dbReference>
<dbReference type="InterPro" id="IPR001544">
    <property type="entry name" value="Aminotrans_IV"/>
</dbReference>
<reference evidence="11 12" key="1">
    <citation type="submission" date="2020-04" db="EMBL/GenBank/DDBJ databases">
        <title>Luteolibacter sp. G-1-1-1 isolated from soil.</title>
        <authorList>
            <person name="Dahal R.H."/>
        </authorList>
    </citation>
    <scope>NUCLEOTIDE SEQUENCE [LARGE SCALE GENOMIC DNA]</scope>
    <source>
        <strain evidence="11 12">G-1-1-1</strain>
    </source>
</reference>
<evidence type="ECO:0000313" key="12">
    <source>
        <dbReference type="Proteomes" id="UP000501812"/>
    </source>
</evidence>
<comment type="catalytic activity">
    <reaction evidence="8">
        <text>L-valine + 2-oxoglutarate = 3-methyl-2-oxobutanoate + L-glutamate</text>
        <dbReference type="Rhea" id="RHEA:24813"/>
        <dbReference type="ChEBI" id="CHEBI:11851"/>
        <dbReference type="ChEBI" id="CHEBI:16810"/>
        <dbReference type="ChEBI" id="CHEBI:29985"/>
        <dbReference type="ChEBI" id="CHEBI:57762"/>
        <dbReference type="EC" id="2.6.1.42"/>
    </reaction>
</comment>
<dbReference type="PANTHER" id="PTHR42743:SF11">
    <property type="entry name" value="AMINODEOXYCHORISMATE LYASE"/>
    <property type="match status" value="1"/>
</dbReference>
<dbReference type="InterPro" id="IPR043131">
    <property type="entry name" value="BCAT-like_N"/>
</dbReference>